<keyword evidence="4" id="KW-1185">Reference proteome</keyword>
<reference evidence="3 4" key="1">
    <citation type="submission" date="2024-01" db="EMBL/GenBank/DDBJ databases">
        <title>A draft genome for the cacao thread blight pathogen Marasmiellus scandens.</title>
        <authorList>
            <person name="Baruah I.K."/>
            <person name="Leung J."/>
            <person name="Bukari Y."/>
            <person name="Amoako-Attah I."/>
            <person name="Meinhardt L.W."/>
            <person name="Bailey B.A."/>
            <person name="Cohen S.P."/>
        </authorList>
    </citation>
    <scope>NUCLEOTIDE SEQUENCE [LARGE SCALE GENOMIC DNA]</scope>
    <source>
        <strain evidence="3 4">GH-19</strain>
    </source>
</reference>
<evidence type="ECO:0000256" key="2">
    <source>
        <dbReference type="SAM" id="Phobius"/>
    </source>
</evidence>
<dbReference type="EMBL" id="JBANRG010000011">
    <property type="protein sequence ID" value="KAK7462460.1"/>
    <property type="molecule type" value="Genomic_DNA"/>
</dbReference>
<organism evidence="3 4">
    <name type="scientific">Marasmiellus scandens</name>
    <dbReference type="NCBI Taxonomy" id="2682957"/>
    <lineage>
        <taxon>Eukaryota</taxon>
        <taxon>Fungi</taxon>
        <taxon>Dikarya</taxon>
        <taxon>Basidiomycota</taxon>
        <taxon>Agaricomycotina</taxon>
        <taxon>Agaricomycetes</taxon>
        <taxon>Agaricomycetidae</taxon>
        <taxon>Agaricales</taxon>
        <taxon>Marasmiineae</taxon>
        <taxon>Omphalotaceae</taxon>
        <taxon>Marasmiellus</taxon>
    </lineage>
</organism>
<keyword evidence="2" id="KW-0812">Transmembrane</keyword>
<feature type="compositionally biased region" description="Pro residues" evidence="1">
    <location>
        <begin position="217"/>
        <end position="230"/>
    </location>
</feature>
<dbReference type="Proteomes" id="UP001498398">
    <property type="component" value="Unassembled WGS sequence"/>
</dbReference>
<name>A0ABR1JLD4_9AGAR</name>
<feature type="region of interest" description="Disordered" evidence="1">
    <location>
        <begin position="212"/>
        <end position="261"/>
    </location>
</feature>
<proteinExistence type="predicted"/>
<keyword evidence="2" id="KW-0472">Membrane</keyword>
<protein>
    <submittedName>
        <fullName evidence="3">Uncharacterized protein</fullName>
    </submittedName>
</protein>
<feature type="compositionally biased region" description="Low complexity" evidence="1">
    <location>
        <begin position="231"/>
        <end position="241"/>
    </location>
</feature>
<feature type="transmembrane region" description="Helical" evidence="2">
    <location>
        <begin position="6"/>
        <end position="27"/>
    </location>
</feature>
<comment type="caution">
    <text evidence="3">The sequence shown here is derived from an EMBL/GenBank/DDBJ whole genome shotgun (WGS) entry which is preliminary data.</text>
</comment>
<evidence type="ECO:0000313" key="3">
    <source>
        <dbReference type="EMBL" id="KAK7462460.1"/>
    </source>
</evidence>
<accession>A0ABR1JLD4</accession>
<keyword evidence="2" id="KW-1133">Transmembrane helix</keyword>
<gene>
    <name evidence="3" type="ORF">VKT23_008060</name>
</gene>
<evidence type="ECO:0000256" key="1">
    <source>
        <dbReference type="SAM" id="MobiDB-lite"/>
    </source>
</evidence>
<sequence>MPQYLDIYTIASNSILILCNVLLIVYARRSAMGSRRSSDVEVCETRPEPEAPQTDAKLGNLSFQHPQIAKVEKLFLKGKLQQFKRTYEYKTFALAQETVAGQITCLLDILDSNDPRSAGILAAANVLLSWSREPTSIRTQRQVAFSTYSEGLGGSAAPAPPTPYTNSPLLFQRRLSLNSSPPSLLLHNTQPSTTSSPLLSKHTISDAVLPQASLHEPPSPQNSATPPPGSPSSSESASSVSHNIRNSTMRRRIQGSWPDLA</sequence>
<evidence type="ECO:0000313" key="4">
    <source>
        <dbReference type="Proteomes" id="UP001498398"/>
    </source>
</evidence>